<name>A0A5B8XQA9_9DELT</name>
<dbReference type="KEGG" id="bbae:FRD01_07805"/>
<proteinExistence type="predicted"/>
<evidence type="ECO:0000313" key="1">
    <source>
        <dbReference type="EMBL" id="QED27148.1"/>
    </source>
</evidence>
<organism evidence="1 2">
    <name type="scientific">Microvenator marinus</name>
    <dbReference type="NCBI Taxonomy" id="2600177"/>
    <lineage>
        <taxon>Bacteria</taxon>
        <taxon>Deltaproteobacteria</taxon>
        <taxon>Bradymonadales</taxon>
        <taxon>Microvenatoraceae</taxon>
        <taxon>Microvenator</taxon>
    </lineage>
</organism>
<keyword evidence="2" id="KW-1185">Reference proteome</keyword>
<evidence type="ECO:0000313" key="2">
    <source>
        <dbReference type="Proteomes" id="UP000321595"/>
    </source>
</evidence>
<evidence type="ECO:0008006" key="3">
    <source>
        <dbReference type="Google" id="ProtNLM"/>
    </source>
</evidence>
<dbReference type="AlphaFoldDB" id="A0A5B8XQA9"/>
<dbReference type="EMBL" id="CP042467">
    <property type="protein sequence ID" value="QED27148.1"/>
    <property type="molecule type" value="Genomic_DNA"/>
</dbReference>
<dbReference type="OrthoDB" id="773332at2"/>
<reference evidence="1 2" key="1">
    <citation type="submission" date="2019-08" db="EMBL/GenBank/DDBJ databases">
        <authorList>
            <person name="Liang Q."/>
        </authorList>
    </citation>
    <scope>NUCLEOTIDE SEQUENCE [LARGE SCALE GENOMIC DNA]</scope>
    <source>
        <strain evidence="1 2">V1718</strain>
    </source>
</reference>
<protein>
    <recommendedName>
        <fullName evidence="3">DUF1871 family protein</fullName>
    </recommendedName>
</protein>
<dbReference type="Proteomes" id="UP000321595">
    <property type="component" value="Chromosome"/>
</dbReference>
<gene>
    <name evidence="1" type="ORF">FRD01_07805</name>
</gene>
<accession>A0A5B8XQA9</accession>
<sequence>MDEVIPNLYDRVRQAVHKEWDPIGVSAFTDEMGEYDGYIPALCRLLEEKPSLDQIIAYLWEVETESIGLSGDLDSTEEFAKILYNLVW</sequence>
<dbReference type="RefSeq" id="WP_146958833.1">
    <property type="nucleotide sequence ID" value="NZ_CP042467.1"/>
</dbReference>